<dbReference type="EMBL" id="SDAQ01000017">
    <property type="protein sequence ID" value="KAI3555540.1"/>
    <property type="molecule type" value="Genomic_DNA"/>
</dbReference>
<comment type="caution">
    <text evidence="3">The sequence shown here is derived from an EMBL/GenBank/DDBJ whole genome shotgun (WGS) entry which is preliminary data.</text>
</comment>
<organism evidence="3 4">
    <name type="scientific">Colletotrichum abscissum</name>
    <dbReference type="NCBI Taxonomy" id="1671311"/>
    <lineage>
        <taxon>Eukaryota</taxon>
        <taxon>Fungi</taxon>
        <taxon>Dikarya</taxon>
        <taxon>Ascomycota</taxon>
        <taxon>Pezizomycotina</taxon>
        <taxon>Sordariomycetes</taxon>
        <taxon>Hypocreomycetidae</taxon>
        <taxon>Glomerellales</taxon>
        <taxon>Glomerellaceae</taxon>
        <taxon>Colletotrichum</taxon>
        <taxon>Colletotrichum acutatum species complex</taxon>
    </lineage>
</organism>
<keyword evidence="2" id="KW-0472">Membrane</keyword>
<feature type="region of interest" description="Disordered" evidence="1">
    <location>
        <begin position="324"/>
        <end position="344"/>
    </location>
</feature>
<evidence type="ECO:0000256" key="1">
    <source>
        <dbReference type="SAM" id="MobiDB-lite"/>
    </source>
</evidence>
<evidence type="ECO:0000313" key="3">
    <source>
        <dbReference type="EMBL" id="KAI3555540.1"/>
    </source>
</evidence>
<name>A0A9Q0B394_9PEZI</name>
<proteinExistence type="predicted"/>
<evidence type="ECO:0000313" key="4">
    <source>
        <dbReference type="Proteomes" id="UP001056436"/>
    </source>
</evidence>
<feature type="compositionally biased region" description="Polar residues" evidence="1">
    <location>
        <begin position="361"/>
        <end position="370"/>
    </location>
</feature>
<feature type="transmembrane region" description="Helical" evidence="2">
    <location>
        <begin position="461"/>
        <end position="490"/>
    </location>
</feature>
<accession>A0A9Q0B394</accession>
<keyword evidence="4" id="KW-1185">Reference proteome</keyword>
<feature type="region of interest" description="Disordered" evidence="1">
    <location>
        <begin position="361"/>
        <end position="426"/>
    </location>
</feature>
<dbReference type="Proteomes" id="UP001056436">
    <property type="component" value="Unassembled WGS sequence"/>
</dbReference>
<evidence type="ECO:0000256" key="2">
    <source>
        <dbReference type="SAM" id="Phobius"/>
    </source>
</evidence>
<sequence length="655" mass="71997">MDSEQSTKPEQKLKNQEQEKPKEVKKSEQAVGQLGPQTASCQALIRTACPQYLTSQEFEQIIRQFKSCPWLENKQVLWSGLMKDQVQEWAAQRGMQTLTTAMGPLMDSGNPLCLRQTKSSCAWSKYIKGASLVFAWRISQGSYTTVLTPPPPERFHPDGLTNWQDIEEPVLKGRLGTPTSCAILLVHPAVQEAQSFRYQVWPIDYTDKWLEKFKVNQASIHTWRTISKSRGQFLYYSIFRFYMMADQSTAHTSWMVPTDEPLKSADRIKLSNTRKANAVTLASTASRNDNASADPRCFLQSQVNMPEIGLGGEKRLAMPKVTKASGTTMSPPGPTLSLQNEQSRRRVGVDAATQTIQMSFPGSQIVNVSSDEALPPGPGGQPQCQKSMGQTEAGTETRPAVPKVSQVSNDAITSQDRSDTQQSLQNIPRARANQEAIQLSRPGEPATGPSPSASITEAPSAFLVCLYLAIIEIILSLLLLLIGTAVHLGLMPWNRAKMSEIKTPCPSTNGGSASQAIPVNSKAAKKAAKKASKRFIKKQSLREAQETLESGVAIGRLFHKDKLVDKPQAVYVDTSSTLSNFSAPTVTVYGMDFASHDLPGHKRKDKNKRKKATAVASITAEDAQVTAFTQPTREYAYSCLGPVDPSALRKSYWVD</sequence>
<feature type="compositionally biased region" description="Polar residues" evidence="1">
    <location>
        <begin position="405"/>
        <end position="426"/>
    </location>
</feature>
<feature type="compositionally biased region" description="Polar residues" evidence="1">
    <location>
        <begin position="324"/>
        <end position="341"/>
    </location>
</feature>
<gene>
    <name evidence="3" type="ORF">CABS02_04296</name>
</gene>
<feature type="compositionally biased region" description="Basic and acidic residues" evidence="1">
    <location>
        <begin position="1"/>
        <end position="28"/>
    </location>
</feature>
<dbReference type="AlphaFoldDB" id="A0A9Q0B394"/>
<reference evidence="3" key="1">
    <citation type="submission" date="2019-01" db="EMBL/GenBank/DDBJ databases">
        <title>Colletotrichum abscissum LGMF1257.</title>
        <authorList>
            <person name="Baroncelli R."/>
        </authorList>
    </citation>
    <scope>NUCLEOTIDE SEQUENCE</scope>
    <source>
        <strain evidence="3">Ca142</strain>
    </source>
</reference>
<keyword evidence="2" id="KW-1133">Transmembrane helix</keyword>
<protein>
    <submittedName>
        <fullName evidence="3">Uncharacterized protein</fullName>
    </submittedName>
</protein>
<keyword evidence="2" id="KW-0812">Transmembrane</keyword>
<dbReference type="OrthoDB" id="5232980at2759"/>
<feature type="region of interest" description="Disordered" evidence="1">
    <location>
        <begin position="1"/>
        <end position="31"/>
    </location>
</feature>